<dbReference type="EMBL" id="JACRTF010000001">
    <property type="protein sequence ID" value="MBC8592571.1"/>
    <property type="molecule type" value="Genomic_DNA"/>
</dbReference>
<feature type="domain" description="Glycosyltransferase subfamily 4-like N-terminal" evidence="2">
    <location>
        <begin position="18"/>
        <end position="205"/>
    </location>
</feature>
<dbReference type="InterPro" id="IPR028098">
    <property type="entry name" value="Glyco_trans_4-like_N"/>
</dbReference>
<organism evidence="3 4">
    <name type="scientific">Jilunia laotingensis</name>
    <dbReference type="NCBI Taxonomy" id="2763675"/>
    <lineage>
        <taxon>Bacteria</taxon>
        <taxon>Pseudomonadati</taxon>
        <taxon>Bacteroidota</taxon>
        <taxon>Bacteroidia</taxon>
        <taxon>Bacteroidales</taxon>
        <taxon>Bacteroidaceae</taxon>
        <taxon>Jilunia</taxon>
    </lineage>
</organism>
<dbReference type="GO" id="GO:0016757">
    <property type="term" value="F:glycosyltransferase activity"/>
    <property type="evidence" value="ECO:0007669"/>
    <property type="project" value="InterPro"/>
</dbReference>
<protein>
    <submittedName>
        <fullName evidence="3">Glycosyltransferase</fullName>
    </submittedName>
</protein>
<sequence>MQQKKRRIAFIHDEFPGGGGERVTIDVANFLVAAGYDVFVFAGKFCKEKVSSEITLNLQVIELPERYVEQSKIDADAIVESVNRLNINVLVSVGRRMLFINDILQKTHCKYVYALHSIPFWEAELILDRARRRGMVSWISKLEWYLISYPKYVWFKKAFRKIRAMYKETYQLADRYVVLCDAYKDELIRRLSLDAHDTKLRVIPNSERKVKLVNWDKKQQLLFVGRMSYVDKRVDRLIDIWRKIFNQLPDWELILVGDGEEREKLEKKVKLEGLERVRFVGFSDNVGSYYREAAILCLVSTFEGWPLCLTEAQANGVVPIAFDCSAGVHHILSPSGKNGVLIPPFDLDRYADSLLKLIKNPELLQEMRNDIVKKAEEYSIDVVGRRWIELLDELCV</sequence>
<proteinExistence type="predicted"/>
<evidence type="ECO:0000259" key="1">
    <source>
        <dbReference type="Pfam" id="PF00534"/>
    </source>
</evidence>
<dbReference type="RefSeq" id="WP_262433745.1">
    <property type="nucleotide sequence ID" value="NZ_JACRTF010000001.1"/>
</dbReference>
<dbReference type="PANTHER" id="PTHR12526">
    <property type="entry name" value="GLYCOSYLTRANSFERASE"/>
    <property type="match status" value="1"/>
</dbReference>
<accession>A0A926F0T6</accession>
<reference evidence="3" key="1">
    <citation type="submission" date="2020-08" db="EMBL/GenBank/DDBJ databases">
        <title>Genome public.</title>
        <authorList>
            <person name="Liu C."/>
            <person name="Sun Q."/>
        </authorList>
    </citation>
    <scope>NUCLEOTIDE SEQUENCE</scope>
    <source>
        <strain evidence="3">N12</strain>
    </source>
</reference>
<gene>
    <name evidence="3" type="ORF">H8744_04780</name>
</gene>
<evidence type="ECO:0000313" key="3">
    <source>
        <dbReference type="EMBL" id="MBC8592571.1"/>
    </source>
</evidence>
<dbReference type="SUPFAM" id="SSF53756">
    <property type="entry name" value="UDP-Glycosyltransferase/glycogen phosphorylase"/>
    <property type="match status" value="1"/>
</dbReference>
<dbReference type="Pfam" id="PF13439">
    <property type="entry name" value="Glyco_transf_4"/>
    <property type="match status" value="1"/>
</dbReference>
<evidence type="ECO:0000313" key="4">
    <source>
        <dbReference type="Proteomes" id="UP000651085"/>
    </source>
</evidence>
<dbReference type="AlphaFoldDB" id="A0A926F0T6"/>
<dbReference type="Pfam" id="PF00534">
    <property type="entry name" value="Glycos_transf_1"/>
    <property type="match status" value="1"/>
</dbReference>
<evidence type="ECO:0000259" key="2">
    <source>
        <dbReference type="Pfam" id="PF13439"/>
    </source>
</evidence>
<keyword evidence="4" id="KW-1185">Reference proteome</keyword>
<comment type="caution">
    <text evidence="3">The sequence shown here is derived from an EMBL/GenBank/DDBJ whole genome shotgun (WGS) entry which is preliminary data.</text>
</comment>
<dbReference type="Proteomes" id="UP000651085">
    <property type="component" value="Unassembled WGS sequence"/>
</dbReference>
<dbReference type="Gene3D" id="3.40.50.2000">
    <property type="entry name" value="Glycogen Phosphorylase B"/>
    <property type="match status" value="2"/>
</dbReference>
<name>A0A926F0T6_9BACT</name>
<dbReference type="InterPro" id="IPR001296">
    <property type="entry name" value="Glyco_trans_1"/>
</dbReference>
<feature type="domain" description="Glycosyl transferase family 1" evidence="1">
    <location>
        <begin position="212"/>
        <end position="375"/>
    </location>
</feature>
<dbReference type="PANTHER" id="PTHR12526:SF630">
    <property type="entry name" value="GLYCOSYLTRANSFERASE"/>
    <property type="match status" value="1"/>
</dbReference>